<evidence type="ECO:0000313" key="2">
    <source>
        <dbReference type="EMBL" id="CAK9112414.1"/>
    </source>
</evidence>
<keyword evidence="3" id="KW-1185">Reference proteome</keyword>
<comment type="caution">
    <text evidence="2">The sequence shown here is derived from an EMBL/GenBank/DDBJ whole genome shotgun (WGS) entry which is preliminary data.</text>
</comment>
<feature type="transmembrane region" description="Helical" evidence="1">
    <location>
        <begin position="103"/>
        <end position="123"/>
    </location>
</feature>
<keyword evidence="1" id="KW-0812">Transmembrane</keyword>
<keyword evidence="1" id="KW-0472">Membrane</keyword>
<feature type="transmembrane region" description="Helical" evidence="1">
    <location>
        <begin position="236"/>
        <end position="260"/>
    </location>
</feature>
<sequence>MAGIAISCSQVTRLRASSNQGKRGSRLSELVKASQTEILDSHTEISEAIAAEDGVVNILAQEIGGNFFAAPITVACVFVLMSCMQVVLATVLHSYGHVHPVSFVKMICSTLFLNIVAFLLVLLMSRAVQSDDLILAVAKLDAFVKDCGKGLDWYLRLARTLSHVTSAMDCLAFAAATAIIINGAHFQRNLLIGLSKTIDCWCSDMLFEPDFSSGVRTWNSMQALIKCVGRELGPCFLALQICGFLGLISALAGTVSWLVWFDDGMAIVHVLATLPELMLFCVSAWLFAQGGALSNKCREVAPFVNELECGSKRDLERQYLVQFITDSRAGFIVSGIRVTLSGFLRQMATLGTLISGMVGVAIRRAI</sequence>
<dbReference type="EMBL" id="CAXAMM010043940">
    <property type="protein sequence ID" value="CAK9112414.1"/>
    <property type="molecule type" value="Genomic_DNA"/>
</dbReference>
<name>A0ABP0SJR2_9DINO</name>
<keyword evidence="1" id="KW-1133">Transmembrane helix</keyword>
<reference evidence="2 3" key="1">
    <citation type="submission" date="2024-02" db="EMBL/GenBank/DDBJ databases">
        <authorList>
            <person name="Chen Y."/>
            <person name="Shah S."/>
            <person name="Dougan E. K."/>
            <person name="Thang M."/>
            <person name="Chan C."/>
        </authorList>
    </citation>
    <scope>NUCLEOTIDE SEQUENCE [LARGE SCALE GENOMIC DNA]</scope>
</reference>
<dbReference type="Proteomes" id="UP001642464">
    <property type="component" value="Unassembled WGS sequence"/>
</dbReference>
<evidence type="ECO:0000313" key="3">
    <source>
        <dbReference type="Proteomes" id="UP001642464"/>
    </source>
</evidence>
<gene>
    <name evidence="2" type="ORF">SCF082_LOCUS52118</name>
</gene>
<evidence type="ECO:0000256" key="1">
    <source>
        <dbReference type="SAM" id="Phobius"/>
    </source>
</evidence>
<protein>
    <submittedName>
        <fullName evidence="2">Metal transporter CNNM4</fullName>
    </submittedName>
</protein>
<organism evidence="2 3">
    <name type="scientific">Durusdinium trenchii</name>
    <dbReference type="NCBI Taxonomy" id="1381693"/>
    <lineage>
        <taxon>Eukaryota</taxon>
        <taxon>Sar</taxon>
        <taxon>Alveolata</taxon>
        <taxon>Dinophyceae</taxon>
        <taxon>Suessiales</taxon>
        <taxon>Symbiodiniaceae</taxon>
        <taxon>Durusdinium</taxon>
    </lineage>
</organism>
<accession>A0ABP0SJR2</accession>
<feature type="transmembrane region" description="Helical" evidence="1">
    <location>
        <begin position="67"/>
        <end position="91"/>
    </location>
</feature>
<feature type="transmembrane region" description="Helical" evidence="1">
    <location>
        <begin position="266"/>
        <end position="288"/>
    </location>
</feature>
<proteinExistence type="predicted"/>